<accession>A0A6G6WA81</accession>
<evidence type="ECO:0000256" key="1">
    <source>
        <dbReference type="SAM" id="MobiDB-lite"/>
    </source>
</evidence>
<dbReference type="AlphaFoldDB" id="A0A6G6WA81"/>
<organism evidence="2 3">
    <name type="scientific">Nocardioides anomalus</name>
    <dbReference type="NCBI Taxonomy" id="2712223"/>
    <lineage>
        <taxon>Bacteria</taxon>
        <taxon>Bacillati</taxon>
        <taxon>Actinomycetota</taxon>
        <taxon>Actinomycetes</taxon>
        <taxon>Propionibacteriales</taxon>
        <taxon>Nocardioidaceae</taxon>
        <taxon>Nocardioides</taxon>
    </lineage>
</organism>
<dbReference type="RefSeq" id="WP_165229011.1">
    <property type="nucleotide sequence ID" value="NZ_CP049257.1"/>
</dbReference>
<evidence type="ECO:0008006" key="4">
    <source>
        <dbReference type="Google" id="ProtNLM"/>
    </source>
</evidence>
<dbReference type="KEGG" id="nano:G5V58_04125"/>
<dbReference type="Proteomes" id="UP000502996">
    <property type="component" value="Chromosome"/>
</dbReference>
<proteinExistence type="predicted"/>
<sequence>MSKLKPKNVDHQTLWAIRDARDLDAWEKAFLFVVATRGLMFTTAARAAADMGMGLTKFYAVRKSLLSRALVSVTTRGQGNGSSMTTTYSVNLDEVRKLLPSPGEEFATGTTTPDGEIPPASRVKPLSQDEEVSTAVRSLRIRRTAERRSPEGSPEEDHKTTTKPEPGWSKSTQEMSPYMKELTHRIGSFTEKDLRLVFLVCLYNRKHVQGLEFIFTSSPPSFAFGGMSPAPTEDFRKILGERPGLLQELLLELPEEELKLAFDLGPEGYRDHFRNRTSTSVTS</sequence>
<keyword evidence="3" id="KW-1185">Reference proteome</keyword>
<reference evidence="2 3" key="1">
    <citation type="submission" date="2020-02" db="EMBL/GenBank/DDBJ databases">
        <title>Full genome sequence of Nocardioides sp. R-3366.</title>
        <authorList>
            <person name="Im W.-T."/>
        </authorList>
    </citation>
    <scope>NUCLEOTIDE SEQUENCE [LARGE SCALE GENOMIC DNA]</scope>
    <source>
        <strain evidence="2 3">R-3366</strain>
    </source>
</reference>
<protein>
    <recommendedName>
        <fullName evidence="4">Helix-turn-helix domain-containing protein</fullName>
    </recommendedName>
</protein>
<feature type="region of interest" description="Disordered" evidence="1">
    <location>
        <begin position="102"/>
        <end position="173"/>
    </location>
</feature>
<name>A0A6G6WA81_9ACTN</name>
<feature type="compositionally biased region" description="Basic and acidic residues" evidence="1">
    <location>
        <begin position="143"/>
        <end position="162"/>
    </location>
</feature>
<dbReference type="EMBL" id="CP049257">
    <property type="protein sequence ID" value="QIG42067.1"/>
    <property type="molecule type" value="Genomic_DNA"/>
</dbReference>
<evidence type="ECO:0000313" key="3">
    <source>
        <dbReference type="Proteomes" id="UP000502996"/>
    </source>
</evidence>
<evidence type="ECO:0000313" key="2">
    <source>
        <dbReference type="EMBL" id="QIG42067.1"/>
    </source>
</evidence>
<gene>
    <name evidence="2" type="ORF">G5V58_04125</name>
</gene>